<sequence length="244" mass="26613">MSDDRTFDDLLHGPAARLAAREVWHDRVGPEISAWTIAQGATGGFGEELAHAVLADPELISRVNGIWEEYQDAIGAADETGLEALPEGFRRSIRREELDGGPHPNLDIAHAAGRGWTDVDWDMDLFSLELEACRFDETMLATVGTRGDASPDGDAEPPEAWEVRFHADRLTVLARRHDTKPGMVVVLLESQTQPRTYRVTLHWPDGTSTTLDPVTTGVAMRPARFGMVASPGGALPERVSITPA</sequence>
<protein>
    <submittedName>
        <fullName evidence="1">Uncharacterized protein</fullName>
    </submittedName>
</protein>
<evidence type="ECO:0000313" key="1">
    <source>
        <dbReference type="EMBL" id="NEG55076.1"/>
    </source>
</evidence>
<keyword evidence="2" id="KW-1185">Reference proteome</keyword>
<accession>A0A6L9SR83</accession>
<proteinExistence type="predicted"/>
<name>A0A6L9SR83_9BIFI</name>
<organism evidence="1 2">
    <name type="scientific">Bifidobacterium platyrrhinorum</name>
    <dbReference type="NCBI Taxonomy" id="2661628"/>
    <lineage>
        <taxon>Bacteria</taxon>
        <taxon>Bacillati</taxon>
        <taxon>Actinomycetota</taxon>
        <taxon>Actinomycetes</taxon>
        <taxon>Bifidobacteriales</taxon>
        <taxon>Bifidobacteriaceae</taxon>
        <taxon>Bifidobacterium</taxon>
    </lineage>
</organism>
<dbReference type="EMBL" id="WHZV01000003">
    <property type="protein sequence ID" value="NEG55076.1"/>
    <property type="molecule type" value="Genomic_DNA"/>
</dbReference>
<gene>
    <name evidence="1" type="ORF">GFD21_04675</name>
</gene>
<evidence type="ECO:0000313" key="2">
    <source>
        <dbReference type="Proteomes" id="UP000483293"/>
    </source>
</evidence>
<reference evidence="1 2" key="1">
    <citation type="submission" date="2019-10" db="EMBL/GenBank/DDBJ databases">
        <title>Bifidobacterium from non-human primates.</title>
        <authorList>
            <person name="Modesto M."/>
        </authorList>
    </citation>
    <scope>NUCLEOTIDE SEQUENCE [LARGE SCALE GENOMIC DNA]</scope>
    <source>
        <strain evidence="1 2">SMA15</strain>
    </source>
</reference>
<comment type="caution">
    <text evidence="1">The sequence shown here is derived from an EMBL/GenBank/DDBJ whole genome shotgun (WGS) entry which is preliminary data.</text>
</comment>
<dbReference type="Proteomes" id="UP000483293">
    <property type="component" value="Unassembled WGS sequence"/>
</dbReference>
<dbReference type="RefSeq" id="WP_163196791.1">
    <property type="nucleotide sequence ID" value="NZ_WHZV01000003.1"/>
</dbReference>
<dbReference type="AlphaFoldDB" id="A0A6L9SR83"/>